<evidence type="ECO:0000313" key="3">
    <source>
        <dbReference type="EMBL" id="HER39983.1"/>
    </source>
</evidence>
<keyword evidence="2" id="KW-0326">Glycosidase</keyword>
<dbReference type="Proteomes" id="UP000885753">
    <property type="component" value="Unassembled WGS sequence"/>
</dbReference>
<dbReference type="InterPro" id="IPR001661">
    <property type="entry name" value="Glyco_hydro_37"/>
</dbReference>
<keyword evidence="1" id="KW-0378">Hydrolase</keyword>
<name>A0A7C2M1H8_9FLAO</name>
<dbReference type="GO" id="GO:0004555">
    <property type="term" value="F:alpha,alpha-trehalase activity"/>
    <property type="evidence" value="ECO:0007669"/>
    <property type="project" value="InterPro"/>
</dbReference>
<dbReference type="InterPro" id="IPR008928">
    <property type="entry name" value="6-hairpin_glycosidase_sf"/>
</dbReference>
<dbReference type="PRINTS" id="PR00744">
    <property type="entry name" value="GLHYDRLASE37"/>
</dbReference>
<dbReference type="AlphaFoldDB" id="A0A7C2M1H8"/>
<dbReference type="EMBL" id="DSEE01000150">
    <property type="protein sequence ID" value="HER39983.1"/>
    <property type="molecule type" value="Genomic_DNA"/>
</dbReference>
<dbReference type="Gene3D" id="1.50.10.10">
    <property type="match status" value="1"/>
</dbReference>
<dbReference type="PROSITE" id="PS00928">
    <property type="entry name" value="TREHALASE_2"/>
    <property type="match status" value="1"/>
</dbReference>
<gene>
    <name evidence="3" type="ORF">ENO10_02055</name>
</gene>
<accession>A0A7C2M1H8</accession>
<proteinExistence type="predicted"/>
<reference evidence="3" key="1">
    <citation type="journal article" date="2020" name="mSystems">
        <title>Genome- and Community-Level Interaction Insights into Carbon Utilization and Element Cycling Functions of Hydrothermarchaeota in Hydrothermal Sediment.</title>
        <authorList>
            <person name="Zhou Z."/>
            <person name="Liu Y."/>
            <person name="Xu W."/>
            <person name="Pan J."/>
            <person name="Luo Z.H."/>
            <person name="Li M."/>
        </authorList>
    </citation>
    <scope>NUCLEOTIDE SEQUENCE [LARGE SCALE GENOMIC DNA]</scope>
    <source>
        <strain evidence="3">SpSt-1235</strain>
    </source>
</reference>
<feature type="non-terminal residue" evidence="3">
    <location>
        <position position="1"/>
    </location>
</feature>
<dbReference type="SUPFAM" id="SSF48208">
    <property type="entry name" value="Six-hairpin glycosidases"/>
    <property type="match status" value="1"/>
</dbReference>
<evidence type="ECO:0000256" key="2">
    <source>
        <dbReference type="ARBA" id="ARBA00023295"/>
    </source>
</evidence>
<sequence>GKNYSLEFWAKKAEKRKTLMNLYLWNGEEGSFFDYNFRKKEQTGYISATNFYPLWAGLASEAQAAEMVEQMKEHLIAPGGILSTAKASVEKTATNEVQRQWDYPNGWAPHPMLLWQGLLKYGYEKLAHELIYRWLYMITKNAADYNGTIPEKYDVVDRTHKVYAEYGNVGTEFDYITTSGFGWMNASYQLGLELLPQEYRGKLDKLVPPEAVF</sequence>
<organism evidence="3">
    <name type="scientific">Salinimicrobium catena</name>
    <dbReference type="NCBI Taxonomy" id="390640"/>
    <lineage>
        <taxon>Bacteria</taxon>
        <taxon>Pseudomonadati</taxon>
        <taxon>Bacteroidota</taxon>
        <taxon>Flavobacteriia</taxon>
        <taxon>Flavobacteriales</taxon>
        <taxon>Flavobacteriaceae</taxon>
        <taxon>Salinimicrobium</taxon>
    </lineage>
</organism>
<evidence type="ECO:0000256" key="1">
    <source>
        <dbReference type="ARBA" id="ARBA00022801"/>
    </source>
</evidence>
<dbReference type="PANTHER" id="PTHR23403:SF6">
    <property type="entry name" value="CYTOSOLIC NEUTRAL TREHALASE-RELATED"/>
    <property type="match status" value="1"/>
</dbReference>
<dbReference type="InterPro" id="IPR018232">
    <property type="entry name" value="Glyco_hydro_37_CS"/>
</dbReference>
<dbReference type="PANTHER" id="PTHR23403">
    <property type="entry name" value="TREHALASE"/>
    <property type="match status" value="1"/>
</dbReference>
<protein>
    <submittedName>
        <fullName evidence="3">Trehalase</fullName>
    </submittedName>
</protein>
<dbReference type="InterPro" id="IPR012341">
    <property type="entry name" value="6hp_glycosidase-like_sf"/>
</dbReference>
<dbReference type="Pfam" id="PF01204">
    <property type="entry name" value="Trehalase"/>
    <property type="match status" value="1"/>
</dbReference>
<comment type="caution">
    <text evidence="3">The sequence shown here is derived from an EMBL/GenBank/DDBJ whole genome shotgun (WGS) entry which is preliminary data.</text>
</comment>
<dbReference type="GO" id="GO:0005993">
    <property type="term" value="P:trehalose catabolic process"/>
    <property type="evidence" value="ECO:0007669"/>
    <property type="project" value="TreeGrafter"/>
</dbReference>